<reference evidence="1 2" key="1">
    <citation type="submission" date="2019-08" db="EMBL/GenBank/DDBJ databases">
        <authorList>
            <person name="Alioto T."/>
            <person name="Alioto T."/>
            <person name="Gomez Garrido J."/>
        </authorList>
    </citation>
    <scope>NUCLEOTIDE SEQUENCE [LARGE SCALE GENOMIC DNA]</scope>
</reference>
<dbReference type="PANTHER" id="PTHR45913:SF19">
    <property type="entry name" value="LOW QUALITY PROTEIN: ZINC FINGER BED DOMAIN-CONTAINING PROTEIN 5-LIKE"/>
    <property type="match status" value="1"/>
</dbReference>
<dbReference type="AlphaFoldDB" id="A0A5E4N819"/>
<evidence type="ECO:0000313" key="1">
    <source>
        <dbReference type="EMBL" id="VVC39341.1"/>
    </source>
</evidence>
<dbReference type="OrthoDB" id="6627600at2759"/>
<accession>A0A5E4N819</accession>
<sequence length="108" mass="12487">MTGRFKGFLTLAKNKNSNLMTTHCFLHREALMMKSSDGGELSDVLKTVIAMINYIKRRPVKCRIFEELCKNIGTGHTTLLFHTEIRWLSRATRNVFLACKNQYDPAYE</sequence>
<evidence type="ECO:0000313" key="2">
    <source>
        <dbReference type="Proteomes" id="UP000325440"/>
    </source>
</evidence>
<gene>
    <name evidence="1" type="ORF">CINCED_3A019937</name>
</gene>
<dbReference type="PANTHER" id="PTHR45913">
    <property type="entry name" value="EPM2A-INTERACTING PROTEIN 1"/>
    <property type="match status" value="1"/>
</dbReference>
<organism evidence="1 2">
    <name type="scientific">Cinara cedri</name>
    <dbReference type="NCBI Taxonomy" id="506608"/>
    <lineage>
        <taxon>Eukaryota</taxon>
        <taxon>Metazoa</taxon>
        <taxon>Ecdysozoa</taxon>
        <taxon>Arthropoda</taxon>
        <taxon>Hexapoda</taxon>
        <taxon>Insecta</taxon>
        <taxon>Pterygota</taxon>
        <taxon>Neoptera</taxon>
        <taxon>Paraneoptera</taxon>
        <taxon>Hemiptera</taxon>
        <taxon>Sternorrhyncha</taxon>
        <taxon>Aphidomorpha</taxon>
        <taxon>Aphidoidea</taxon>
        <taxon>Aphididae</taxon>
        <taxon>Lachninae</taxon>
        <taxon>Cinara</taxon>
    </lineage>
</organism>
<proteinExistence type="predicted"/>
<keyword evidence="2" id="KW-1185">Reference proteome</keyword>
<dbReference type="EMBL" id="CABPRJ010001895">
    <property type="protein sequence ID" value="VVC39341.1"/>
    <property type="molecule type" value="Genomic_DNA"/>
</dbReference>
<name>A0A5E4N819_9HEMI</name>
<protein>
    <submittedName>
        <fullName evidence="1">Uncharacterized protein</fullName>
    </submittedName>
</protein>
<dbReference type="Proteomes" id="UP000325440">
    <property type="component" value="Unassembled WGS sequence"/>
</dbReference>